<dbReference type="OMA" id="CPSFDCG"/>
<dbReference type="Proteomes" id="UP000238479">
    <property type="component" value="Chromosome 7"/>
</dbReference>
<evidence type="ECO:0000256" key="5">
    <source>
        <dbReference type="ARBA" id="ARBA00047899"/>
    </source>
</evidence>
<dbReference type="GO" id="GO:0030247">
    <property type="term" value="F:polysaccharide binding"/>
    <property type="evidence" value="ECO:0007669"/>
    <property type="project" value="InterPro"/>
</dbReference>
<dbReference type="PANTHER" id="PTHR33138">
    <property type="entry name" value="OS01G0690200 PROTEIN"/>
    <property type="match status" value="1"/>
</dbReference>
<dbReference type="GO" id="GO:0004674">
    <property type="term" value="F:protein serine/threonine kinase activity"/>
    <property type="evidence" value="ECO:0007669"/>
    <property type="project" value="UniProtKB-EC"/>
</dbReference>
<keyword evidence="9" id="KW-0418">Kinase</keyword>
<feature type="domain" description="Wall-associated receptor kinase C-terminal" evidence="8">
    <location>
        <begin position="123"/>
        <end position="213"/>
    </location>
</feature>
<keyword evidence="3" id="KW-0732">Signal</keyword>
<dbReference type="Gramene" id="PRQ16593">
    <property type="protein sequence ID" value="PRQ16593"/>
    <property type="gene ID" value="RchiOBHm_Chr7g0185891"/>
</dbReference>
<evidence type="ECO:0000256" key="2">
    <source>
        <dbReference type="ARBA" id="ARBA00012513"/>
    </source>
</evidence>
<dbReference type="GO" id="GO:0016020">
    <property type="term" value="C:membrane"/>
    <property type="evidence" value="ECO:0007669"/>
    <property type="project" value="UniProtKB-SubCell"/>
</dbReference>
<dbReference type="PANTHER" id="PTHR33138:SF1">
    <property type="entry name" value="OS01G0113900 PROTEIN"/>
    <property type="match status" value="1"/>
</dbReference>
<sequence length="247" mass="27316">MYSCGNDVYFHYPFWKIEDSTAHQHCGYPGFGLRCSDSGEPMLGLPNNVSYYVKDLNFIASTITLVDVDVVHQACPRARHNISLGTLPLDYSPLDVNLSFYFNCTLDADHVVPPITCLGIYGIKKSYVFTEGEEPDGFDWSESCEENVVVTVKETEITSSIDELIGSFGVAMNNGFVLNWTVAKECDSCEVNGGLCGYKNLTVPEFLCFCRDGSIGTRNNGLCKKLGMFVDDALSLSNYKAMGLFED</sequence>
<reference evidence="9 10" key="1">
    <citation type="journal article" date="2018" name="Nat. Genet.">
        <title>The Rosa genome provides new insights in the design of modern roses.</title>
        <authorList>
            <person name="Bendahmane M."/>
        </authorList>
    </citation>
    <scope>NUCLEOTIDE SEQUENCE [LARGE SCALE GENOMIC DNA]</scope>
    <source>
        <strain evidence="10">cv. Old Blush</strain>
    </source>
</reference>
<keyword evidence="9" id="KW-0675">Receptor</keyword>
<feature type="domain" description="Wall-associated receptor kinase galacturonan-binding" evidence="7">
    <location>
        <begin position="3"/>
        <end position="67"/>
    </location>
</feature>
<keyword evidence="10" id="KW-1185">Reference proteome</keyword>
<evidence type="ECO:0000256" key="1">
    <source>
        <dbReference type="ARBA" id="ARBA00004167"/>
    </source>
</evidence>
<evidence type="ECO:0000313" key="10">
    <source>
        <dbReference type="Proteomes" id="UP000238479"/>
    </source>
</evidence>
<dbReference type="Pfam" id="PF14380">
    <property type="entry name" value="WAK_assoc"/>
    <property type="match status" value="1"/>
</dbReference>
<comment type="catalytic activity">
    <reaction evidence="5">
        <text>L-threonyl-[protein] + ATP = O-phospho-L-threonyl-[protein] + ADP + H(+)</text>
        <dbReference type="Rhea" id="RHEA:46608"/>
        <dbReference type="Rhea" id="RHEA-COMP:11060"/>
        <dbReference type="Rhea" id="RHEA-COMP:11605"/>
        <dbReference type="ChEBI" id="CHEBI:15378"/>
        <dbReference type="ChEBI" id="CHEBI:30013"/>
        <dbReference type="ChEBI" id="CHEBI:30616"/>
        <dbReference type="ChEBI" id="CHEBI:61977"/>
        <dbReference type="ChEBI" id="CHEBI:456216"/>
        <dbReference type="EC" id="2.7.11.1"/>
    </reaction>
</comment>
<dbReference type="STRING" id="74649.A0A2P6P3T8"/>
<comment type="catalytic activity">
    <reaction evidence="6">
        <text>L-seryl-[protein] + ATP = O-phospho-L-seryl-[protein] + ADP + H(+)</text>
        <dbReference type="Rhea" id="RHEA:17989"/>
        <dbReference type="Rhea" id="RHEA-COMP:9863"/>
        <dbReference type="Rhea" id="RHEA-COMP:11604"/>
        <dbReference type="ChEBI" id="CHEBI:15378"/>
        <dbReference type="ChEBI" id="CHEBI:29999"/>
        <dbReference type="ChEBI" id="CHEBI:30616"/>
        <dbReference type="ChEBI" id="CHEBI:83421"/>
        <dbReference type="ChEBI" id="CHEBI:456216"/>
        <dbReference type="EC" id="2.7.11.1"/>
    </reaction>
</comment>
<evidence type="ECO:0000256" key="3">
    <source>
        <dbReference type="ARBA" id="ARBA00022729"/>
    </source>
</evidence>
<dbReference type="InterPro" id="IPR032872">
    <property type="entry name" value="WAK_assoc_C"/>
</dbReference>
<evidence type="ECO:0000256" key="4">
    <source>
        <dbReference type="ARBA" id="ARBA00023180"/>
    </source>
</evidence>
<keyword evidence="9" id="KW-0808">Transferase</keyword>
<protein>
    <recommendedName>
        <fullName evidence="2">non-specific serine/threonine protein kinase</fullName>
        <ecNumber evidence="2">2.7.11.1</ecNumber>
    </recommendedName>
</protein>
<organism evidence="9 10">
    <name type="scientific">Rosa chinensis</name>
    <name type="common">China rose</name>
    <dbReference type="NCBI Taxonomy" id="74649"/>
    <lineage>
        <taxon>Eukaryota</taxon>
        <taxon>Viridiplantae</taxon>
        <taxon>Streptophyta</taxon>
        <taxon>Embryophyta</taxon>
        <taxon>Tracheophyta</taxon>
        <taxon>Spermatophyta</taxon>
        <taxon>Magnoliopsida</taxon>
        <taxon>eudicotyledons</taxon>
        <taxon>Gunneridae</taxon>
        <taxon>Pentapetalae</taxon>
        <taxon>rosids</taxon>
        <taxon>fabids</taxon>
        <taxon>Rosales</taxon>
        <taxon>Rosaceae</taxon>
        <taxon>Rosoideae</taxon>
        <taxon>Rosoideae incertae sedis</taxon>
        <taxon>Rosa</taxon>
    </lineage>
</organism>
<comment type="subcellular location">
    <subcellularLocation>
        <location evidence="1">Membrane</location>
        <topology evidence="1">Single-pass membrane protein</topology>
    </subcellularLocation>
</comment>
<name>A0A2P6P3T8_ROSCH</name>
<comment type="caution">
    <text evidence="9">The sequence shown here is derived from an EMBL/GenBank/DDBJ whole genome shotgun (WGS) entry which is preliminary data.</text>
</comment>
<dbReference type="EMBL" id="PDCK01000045">
    <property type="protein sequence ID" value="PRQ16593.1"/>
    <property type="molecule type" value="Genomic_DNA"/>
</dbReference>
<dbReference type="AlphaFoldDB" id="A0A2P6P3T8"/>
<evidence type="ECO:0000313" key="9">
    <source>
        <dbReference type="EMBL" id="PRQ16593.1"/>
    </source>
</evidence>
<accession>A0A2P6P3T8</accession>
<dbReference type="Pfam" id="PF13947">
    <property type="entry name" value="GUB_WAK_bind"/>
    <property type="match status" value="1"/>
</dbReference>
<proteinExistence type="predicted"/>
<evidence type="ECO:0000259" key="8">
    <source>
        <dbReference type="Pfam" id="PF14380"/>
    </source>
</evidence>
<dbReference type="EC" id="2.7.11.1" evidence="2"/>
<dbReference type="InterPro" id="IPR025287">
    <property type="entry name" value="WAK_GUB"/>
</dbReference>
<keyword evidence="4" id="KW-0325">Glycoprotein</keyword>
<gene>
    <name evidence="9" type="ORF">RchiOBHm_Chr7g0185891</name>
</gene>
<evidence type="ECO:0000259" key="7">
    <source>
        <dbReference type="Pfam" id="PF13947"/>
    </source>
</evidence>
<evidence type="ECO:0000256" key="6">
    <source>
        <dbReference type="ARBA" id="ARBA00048679"/>
    </source>
</evidence>